<keyword evidence="3" id="KW-0547">Nucleotide-binding</keyword>
<dbReference type="Proteomes" id="UP000192707">
    <property type="component" value="Unassembled WGS sequence"/>
</dbReference>
<keyword evidence="1" id="KW-1133">Transmembrane helix</keyword>
<accession>A0A1W9Z4Y2</accession>
<keyword evidence="4" id="KW-1185">Reference proteome</keyword>
<evidence type="ECO:0000313" key="4">
    <source>
        <dbReference type="Proteomes" id="UP000192707"/>
    </source>
</evidence>
<dbReference type="InterPro" id="IPR021202">
    <property type="entry name" value="Rv3654c-like"/>
</dbReference>
<keyword evidence="3" id="KW-0067">ATP-binding</keyword>
<protein>
    <submittedName>
        <fullName evidence="3">Helicase</fullName>
    </submittedName>
</protein>
<keyword evidence="3" id="KW-0378">Hydrolase</keyword>
<feature type="domain" description="Putative Flp pilus-assembly TadG-like N-terminal" evidence="2">
    <location>
        <begin position="16"/>
        <end position="62"/>
    </location>
</feature>
<dbReference type="EMBL" id="MVHG01000174">
    <property type="protein sequence ID" value="ORA07391.1"/>
    <property type="molecule type" value="Genomic_DNA"/>
</dbReference>
<reference evidence="3 4" key="1">
    <citation type="submission" date="2016-12" db="EMBL/GenBank/DDBJ databases">
        <title>The new phylogeny of genus Mycobacterium.</title>
        <authorList>
            <person name="Tortoli E."/>
            <person name="Trovato A."/>
            <person name="Cirillo D.M."/>
        </authorList>
    </citation>
    <scope>NUCLEOTIDE SEQUENCE [LARGE SCALE GENOMIC DNA]</scope>
    <source>
        <strain evidence="3 4">DSM 45069</strain>
    </source>
</reference>
<dbReference type="GO" id="GO:0004386">
    <property type="term" value="F:helicase activity"/>
    <property type="evidence" value="ECO:0007669"/>
    <property type="project" value="UniProtKB-KW"/>
</dbReference>
<dbReference type="AlphaFoldDB" id="A0A1W9Z4Y2"/>
<feature type="transmembrane region" description="Helical" evidence="1">
    <location>
        <begin position="21"/>
        <end position="40"/>
    </location>
</feature>
<keyword evidence="1" id="KW-0472">Membrane</keyword>
<evidence type="ECO:0000313" key="3">
    <source>
        <dbReference type="EMBL" id="ORA07391.1"/>
    </source>
</evidence>
<keyword evidence="3" id="KW-0347">Helicase</keyword>
<sequence>MRPTRSRRPSRRGDRGSATLVAAWMIMALLTATGAGAYLGSAVVTRHRAQAVADLAALAAAARLGSGADSACAGAAVVARRMRVDDIGCAVDGLDVVVTARVTVAFGGAAKAAARAGPATGESD</sequence>
<evidence type="ECO:0000259" key="2">
    <source>
        <dbReference type="Pfam" id="PF13400"/>
    </source>
</evidence>
<proteinExistence type="predicted"/>
<comment type="caution">
    <text evidence="3">The sequence shown here is derived from an EMBL/GenBank/DDBJ whole genome shotgun (WGS) entry which is preliminary data.</text>
</comment>
<dbReference type="NCBIfam" id="TIGR03816">
    <property type="entry name" value="tadE_like_DECH"/>
    <property type="match status" value="1"/>
</dbReference>
<dbReference type="InterPro" id="IPR028087">
    <property type="entry name" value="Tad_N"/>
</dbReference>
<name>A0A1W9Z4Y2_MYCAI</name>
<evidence type="ECO:0000256" key="1">
    <source>
        <dbReference type="SAM" id="Phobius"/>
    </source>
</evidence>
<gene>
    <name evidence="3" type="ORF">BST14_27930</name>
</gene>
<organism evidence="3 4">
    <name type="scientific">Mycobacterium arosiense ATCC BAA-1401 = DSM 45069</name>
    <dbReference type="NCBI Taxonomy" id="1265311"/>
    <lineage>
        <taxon>Bacteria</taxon>
        <taxon>Bacillati</taxon>
        <taxon>Actinomycetota</taxon>
        <taxon>Actinomycetes</taxon>
        <taxon>Mycobacteriales</taxon>
        <taxon>Mycobacteriaceae</taxon>
        <taxon>Mycobacterium</taxon>
        <taxon>Mycobacterium avium complex (MAC)</taxon>
    </lineage>
</organism>
<dbReference type="Pfam" id="PF13400">
    <property type="entry name" value="Tad"/>
    <property type="match status" value="1"/>
</dbReference>
<keyword evidence="1" id="KW-0812">Transmembrane</keyword>